<evidence type="ECO:0000256" key="1">
    <source>
        <dbReference type="ARBA" id="ARBA00001966"/>
    </source>
</evidence>
<protein>
    <recommendedName>
        <fullName evidence="10">Radical SAM/Cys-rich domain protein</fullName>
    </recommendedName>
</protein>
<dbReference type="RefSeq" id="WP_041070632.1">
    <property type="nucleotide sequence ID" value="NZ_AP012273.1"/>
</dbReference>
<dbReference type="AlphaFoldDB" id="A0A7U6GJ22"/>
<name>A0A7U6GJ22_9GAMM</name>
<dbReference type="GO" id="GO:0003824">
    <property type="term" value="F:catalytic activity"/>
    <property type="evidence" value="ECO:0007669"/>
    <property type="project" value="InterPro"/>
</dbReference>
<evidence type="ECO:0000256" key="4">
    <source>
        <dbReference type="ARBA" id="ARBA00023004"/>
    </source>
</evidence>
<evidence type="ECO:0000256" key="5">
    <source>
        <dbReference type="ARBA" id="ARBA00023014"/>
    </source>
</evidence>
<evidence type="ECO:0000259" key="6">
    <source>
        <dbReference type="Pfam" id="PF04055"/>
    </source>
</evidence>
<dbReference type="InterPro" id="IPR013785">
    <property type="entry name" value="Aldolase_TIM"/>
</dbReference>
<dbReference type="Gene3D" id="3.20.20.70">
    <property type="entry name" value="Aldolase class I"/>
    <property type="match status" value="1"/>
</dbReference>
<proteinExistence type="predicted"/>
<keyword evidence="9" id="KW-1185">Reference proteome</keyword>
<feature type="domain" description="Arsenosugar biosynthesis radical SAM protein ArsS-like C-terminal" evidence="7">
    <location>
        <begin position="182"/>
        <end position="317"/>
    </location>
</feature>
<dbReference type="Pfam" id="PF12345">
    <property type="entry name" value="DUF3641"/>
    <property type="match status" value="1"/>
</dbReference>
<dbReference type="Proteomes" id="UP000031631">
    <property type="component" value="Chromosome"/>
</dbReference>
<dbReference type="SFLD" id="SFLDS00029">
    <property type="entry name" value="Radical_SAM"/>
    <property type="match status" value="1"/>
</dbReference>
<comment type="cofactor">
    <cofactor evidence="1">
        <name>[4Fe-4S] cluster</name>
        <dbReference type="ChEBI" id="CHEBI:49883"/>
    </cofactor>
</comment>
<dbReference type="NCBIfam" id="TIGR04167">
    <property type="entry name" value="rSAM_SeCys"/>
    <property type="match status" value="1"/>
</dbReference>
<dbReference type="EMBL" id="AP012273">
    <property type="protein sequence ID" value="BAO44535.1"/>
    <property type="molecule type" value="Genomic_DNA"/>
</dbReference>
<dbReference type="InterPro" id="IPR007197">
    <property type="entry name" value="rSAM"/>
</dbReference>
<dbReference type="KEGG" id="tbn:TBH_C1618"/>
<keyword evidence="3" id="KW-0479">Metal-binding</keyword>
<evidence type="ECO:0000259" key="7">
    <source>
        <dbReference type="Pfam" id="PF12345"/>
    </source>
</evidence>
<accession>A0A7U6GJ22</accession>
<evidence type="ECO:0000313" key="9">
    <source>
        <dbReference type="Proteomes" id="UP000031631"/>
    </source>
</evidence>
<dbReference type="InterPro" id="IPR026351">
    <property type="entry name" value="rSAM_ArsS-like"/>
</dbReference>
<reference evidence="8 9" key="1">
    <citation type="journal article" date="2014" name="PLoS ONE">
        <title>Physiological and genomic features of a novel sulfur-oxidizing gammaproteobacterium belonging to a previously uncultivated symbiotic lineage isolated from a hydrothermal vent.</title>
        <authorList>
            <person name="Nunoura T."/>
            <person name="Takaki Y."/>
            <person name="Kazama H."/>
            <person name="Kakuta J."/>
            <person name="Shimamura S."/>
            <person name="Makita H."/>
            <person name="Hirai M."/>
            <person name="Miyazaki M."/>
            <person name="Takai K."/>
        </authorList>
    </citation>
    <scope>NUCLEOTIDE SEQUENCE [LARGE SCALE GENOMIC DNA]</scope>
    <source>
        <strain evidence="8 9">Hiromi1</strain>
    </source>
</reference>
<evidence type="ECO:0008006" key="10">
    <source>
        <dbReference type="Google" id="ProtNLM"/>
    </source>
</evidence>
<organism evidence="8 9">
    <name type="scientific">Thiolapillus brandeum</name>
    <dbReference type="NCBI Taxonomy" id="1076588"/>
    <lineage>
        <taxon>Bacteria</taxon>
        <taxon>Pseudomonadati</taxon>
        <taxon>Pseudomonadota</taxon>
        <taxon>Gammaproteobacteria</taxon>
        <taxon>Chromatiales</taxon>
        <taxon>Sedimenticolaceae</taxon>
        <taxon>Thiolapillus</taxon>
    </lineage>
</organism>
<gene>
    <name evidence="8" type="ORF">TBH_C1618</name>
</gene>
<evidence type="ECO:0000256" key="2">
    <source>
        <dbReference type="ARBA" id="ARBA00022691"/>
    </source>
</evidence>
<evidence type="ECO:0000313" key="8">
    <source>
        <dbReference type="EMBL" id="BAO44535.1"/>
    </source>
</evidence>
<dbReference type="GO" id="GO:0046872">
    <property type="term" value="F:metal ion binding"/>
    <property type="evidence" value="ECO:0007669"/>
    <property type="project" value="UniProtKB-KW"/>
</dbReference>
<dbReference type="OrthoDB" id="9810775at2"/>
<dbReference type="GO" id="GO:0051536">
    <property type="term" value="F:iron-sulfur cluster binding"/>
    <property type="evidence" value="ECO:0007669"/>
    <property type="project" value="UniProtKB-KW"/>
</dbReference>
<dbReference type="Pfam" id="PF04055">
    <property type="entry name" value="Radical_SAM"/>
    <property type="match status" value="1"/>
</dbReference>
<evidence type="ECO:0000256" key="3">
    <source>
        <dbReference type="ARBA" id="ARBA00022723"/>
    </source>
</evidence>
<keyword evidence="5" id="KW-0411">Iron-sulfur</keyword>
<dbReference type="PANTHER" id="PTHR43728:SF1">
    <property type="entry name" value="FE-S OXIDOREDUCTASE"/>
    <property type="match status" value="1"/>
</dbReference>
<feature type="domain" description="Radical SAM core" evidence="6">
    <location>
        <begin position="26"/>
        <end position="164"/>
    </location>
</feature>
<dbReference type="InterPro" id="IPR058240">
    <property type="entry name" value="rSAM_sf"/>
</dbReference>
<keyword evidence="2" id="KW-0949">S-adenosyl-L-methionine</keyword>
<dbReference type="InterPro" id="IPR024521">
    <property type="entry name" value="ArsS-like_C"/>
</dbReference>
<sequence>MHATLPLLTPTSFPQVSRGRLATLQVNLGYRCNQSCRHCHVNAGPKRREQMDDRRIEDVLRVLETRKPETLDLTGGAPELHPRFRYLVEQAKSLGVSVIDRCNLTILEEPGQEDLADFLGKQRVEIAASLPCYLPENVDGQRGKGVYEASMAGLRRLNALGYGDEASGLVLNLVYNPAGPSLPPPQPLLEADYRQRLGEQGIVFNQLFTITNMPIKRFGSTLVSKGQFHDYMQVLRDAHLNSNLSDIMCRHLVSVDWQGRLYDCDFNQMLGLPLKLADKKHPTLQDLLTHDLDNNPITVAEHCWGCTAGQGSSCGGALKS</sequence>
<dbReference type="CDD" id="cd01335">
    <property type="entry name" value="Radical_SAM"/>
    <property type="match status" value="1"/>
</dbReference>
<keyword evidence="4" id="KW-0408">Iron</keyword>
<dbReference type="SUPFAM" id="SSF102114">
    <property type="entry name" value="Radical SAM enzymes"/>
    <property type="match status" value="1"/>
</dbReference>
<dbReference type="PANTHER" id="PTHR43728">
    <property type="entry name" value="SLR0304 PROTEIN"/>
    <property type="match status" value="1"/>
</dbReference>